<keyword evidence="3" id="KW-1185">Reference proteome</keyword>
<gene>
    <name evidence="2" type="ORF">OQZ29_03230</name>
</gene>
<dbReference type="InterPro" id="IPR046732">
    <property type="entry name" value="DUF6624"/>
</dbReference>
<evidence type="ECO:0000313" key="2">
    <source>
        <dbReference type="EMBL" id="MCX3263740.1"/>
    </source>
</evidence>
<reference evidence="2" key="1">
    <citation type="submission" date="2022-11" db="EMBL/GenBank/DDBJ databases">
        <authorList>
            <person name="Graham C."/>
            <person name="Newman J.D."/>
        </authorList>
    </citation>
    <scope>NUCLEOTIDE SEQUENCE</scope>
    <source>
        <strain evidence="2">DSM 19486</strain>
    </source>
</reference>
<evidence type="ECO:0000256" key="1">
    <source>
        <dbReference type="SAM" id="SignalP"/>
    </source>
</evidence>
<sequence length="221" mass="25335">MNISLITLFCLISLSAYSQVTSFIINDDVLNKPLKDSLESIYKSDQSVRIAVSEALKSKKPKEYIDSLRAVMRQTDIINLGQVKKIIKEKGWQSPQMVGMNAAQGLFLVIQHADLQTQLEYLLMIQEVEKKGEILSSNLAILEDRINVRQGKIQFYGSQVFIDRLSGKQYPYPIADVDNLDTRRKSMGMPPMQTYLKDWDTERYKKDLPMIEQLVKAQGIR</sequence>
<organism evidence="2 3">
    <name type="scientific">Pedobacter agri</name>
    <dbReference type="NCBI Taxonomy" id="454586"/>
    <lineage>
        <taxon>Bacteria</taxon>
        <taxon>Pseudomonadati</taxon>
        <taxon>Bacteroidota</taxon>
        <taxon>Sphingobacteriia</taxon>
        <taxon>Sphingobacteriales</taxon>
        <taxon>Sphingobacteriaceae</taxon>
        <taxon>Pedobacter</taxon>
    </lineage>
</organism>
<proteinExistence type="predicted"/>
<dbReference type="Proteomes" id="UP001142592">
    <property type="component" value="Unassembled WGS sequence"/>
</dbReference>
<feature type="chain" id="PRO_5040784308" evidence="1">
    <location>
        <begin position="19"/>
        <end position="221"/>
    </location>
</feature>
<accession>A0A9X3I804</accession>
<dbReference type="EMBL" id="JAPJUH010000001">
    <property type="protein sequence ID" value="MCX3263740.1"/>
    <property type="molecule type" value="Genomic_DNA"/>
</dbReference>
<comment type="caution">
    <text evidence="2">The sequence shown here is derived from an EMBL/GenBank/DDBJ whole genome shotgun (WGS) entry which is preliminary data.</text>
</comment>
<dbReference type="RefSeq" id="WP_010600963.1">
    <property type="nucleotide sequence ID" value="NZ_JAPJUH010000001.1"/>
</dbReference>
<protein>
    <submittedName>
        <fullName evidence="2">Uncharacterized protein</fullName>
    </submittedName>
</protein>
<dbReference type="AlphaFoldDB" id="A0A9X3I804"/>
<keyword evidence="1" id="KW-0732">Signal</keyword>
<feature type="signal peptide" evidence="1">
    <location>
        <begin position="1"/>
        <end position="18"/>
    </location>
</feature>
<evidence type="ECO:0000313" key="3">
    <source>
        <dbReference type="Proteomes" id="UP001142592"/>
    </source>
</evidence>
<name>A0A9X3I804_9SPHI</name>
<dbReference type="Pfam" id="PF20329">
    <property type="entry name" value="DUF6624"/>
    <property type="match status" value="1"/>
</dbReference>